<dbReference type="InterPro" id="IPR025969">
    <property type="entry name" value="ABA_GPCR_dom"/>
</dbReference>
<evidence type="ECO:0000256" key="2">
    <source>
        <dbReference type="ARBA" id="ARBA00022692"/>
    </source>
</evidence>
<name>A0A6P5YQB2_DURZI</name>
<evidence type="ECO:0000256" key="4">
    <source>
        <dbReference type="ARBA" id="ARBA00023136"/>
    </source>
</evidence>
<keyword evidence="9" id="KW-1185">Reference proteome</keyword>
<dbReference type="GeneID" id="111293691"/>
<sequence length="444" mass="50808">MGWGWTIYEGMVVMGSLVLLGWAGLWFLNRRLYKEYEEKRALVQIIFSIVFAFSCNLLQLVLFEIIPVLSREARLINWKVDLFCLILLLVFMLPYYHCYLMLCNSGVRKERAGLGAILFLLAFLYAFWRMGIHFPMPSPEKGFFTMPQLVSRIGVVGVTVMAVLSGFGAVNLPYSYLSLFIREIEESEIKALERQLMQSIETCVAKKKKIILCQVEMERIQGSDENLKAKSFFKRIVGTVVRSVQDDQKEQDIKILDAEVQALEELSKQLFLEIYELRQAKEAATYSRTWRGHMQNLLGYAGSVYCVYKMIKSLQSVVFKEAGSVDPVTMSITILLQFFDIGIDAALLSQFFFAVSRVGSGSSSNVVLFLSEIMGMYFLSSILLIRKSLRTEYRLIITDVLGGDIQFDFYHRWFDAIFVASAFLSLLLLSAHYTSRQADKHPID</sequence>
<evidence type="ECO:0000256" key="3">
    <source>
        <dbReference type="ARBA" id="ARBA00022989"/>
    </source>
</evidence>
<comment type="subcellular location">
    <subcellularLocation>
        <location evidence="1">Membrane</location>
        <topology evidence="1">Multi-pass membrane protein</topology>
    </subcellularLocation>
</comment>
<dbReference type="GO" id="GO:0009737">
    <property type="term" value="P:response to abscisic acid"/>
    <property type="evidence" value="ECO:0007669"/>
    <property type="project" value="TreeGrafter"/>
</dbReference>
<evidence type="ECO:0000256" key="5">
    <source>
        <dbReference type="SAM" id="Coils"/>
    </source>
</evidence>
<dbReference type="PANTHER" id="PTHR15948">
    <property type="entry name" value="G-PROTEIN COUPLED RECEPTOR 89-RELATED"/>
    <property type="match status" value="1"/>
</dbReference>
<evidence type="ECO:0000256" key="6">
    <source>
        <dbReference type="SAM" id="Phobius"/>
    </source>
</evidence>
<dbReference type="GO" id="GO:0010427">
    <property type="term" value="F:abscisic acid binding"/>
    <property type="evidence" value="ECO:0007669"/>
    <property type="project" value="TreeGrafter"/>
</dbReference>
<dbReference type="Pfam" id="PF12537">
    <property type="entry name" value="GPHR_N"/>
    <property type="match status" value="1"/>
</dbReference>
<feature type="transmembrane region" description="Helical" evidence="6">
    <location>
        <begin position="82"/>
        <end position="102"/>
    </location>
</feature>
<feature type="transmembrane region" description="Helical" evidence="6">
    <location>
        <begin position="366"/>
        <end position="385"/>
    </location>
</feature>
<proteinExistence type="predicted"/>
<organism evidence="9 10">
    <name type="scientific">Durio zibethinus</name>
    <name type="common">Durian</name>
    <dbReference type="NCBI Taxonomy" id="66656"/>
    <lineage>
        <taxon>Eukaryota</taxon>
        <taxon>Viridiplantae</taxon>
        <taxon>Streptophyta</taxon>
        <taxon>Embryophyta</taxon>
        <taxon>Tracheophyta</taxon>
        <taxon>Spermatophyta</taxon>
        <taxon>Magnoliopsida</taxon>
        <taxon>eudicotyledons</taxon>
        <taxon>Gunneridae</taxon>
        <taxon>Pentapetalae</taxon>
        <taxon>rosids</taxon>
        <taxon>malvids</taxon>
        <taxon>Malvales</taxon>
        <taxon>Malvaceae</taxon>
        <taxon>Helicteroideae</taxon>
        <taxon>Durio</taxon>
    </lineage>
</organism>
<evidence type="ECO:0000259" key="8">
    <source>
        <dbReference type="Pfam" id="PF12537"/>
    </source>
</evidence>
<dbReference type="PANTHER" id="PTHR15948:SF0">
    <property type="entry name" value="GOLGI PH REGULATOR A-RELATED"/>
    <property type="match status" value="1"/>
</dbReference>
<evidence type="ECO:0000256" key="1">
    <source>
        <dbReference type="ARBA" id="ARBA00004141"/>
    </source>
</evidence>
<dbReference type="RefSeq" id="XP_022742301.1">
    <property type="nucleotide sequence ID" value="XM_022886566.1"/>
</dbReference>
<feature type="transmembrane region" description="Helical" evidence="6">
    <location>
        <begin position="152"/>
        <end position="172"/>
    </location>
</feature>
<dbReference type="GO" id="GO:0016020">
    <property type="term" value="C:membrane"/>
    <property type="evidence" value="ECO:0007669"/>
    <property type="project" value="UniProtKB-SubCell"/>
</dbReference>
<keyword evidence="2 6" id="KW-0812">Transmembrane</keyword>
<evidence type="ECO:0000313" key="10">
    <source>
        <dbReference type="RefSeq" id="XP_022742301.1"/>
    </source>
</evidence>
<feature type="transmembrane region" description="Helical" evidence="6">
    <location>
        <begin position="41"/>
        <end position="62"/>
    </location>
</feature>
<feature type="transmembrane region" description="Helical" evidence="6">
    <location>
        <begin position="6"/>
        <end position="29"/>
    </location>
</feature>
<accession>A0A6P5YQB2</accession>
<feature type="domain" description="Golgi pH regulator conserved" evidence="8">
    <location>
        <begin position="143"/>
        <end position="210"/>
    </location>
</feature>
<feature type="transmembrane region" description="Helical" evidence="6">
    <location>
        <begin position="334"/>
        <end position="354"/>
    </location>
</feature>
<keyword evidence="4 6" id="KW-0472">Membrane</keyword>
<dbReference type="InterPro" id="IPR015672">
    <property type="entry name" value="GPHR/GTG"/>
</dbReference>
<dbReference type="AlphaFoldDB" id="A0A6P5YQB2"/>
<protein>
    <submittedName>
        <fullName evidence="10">GPCR-type G protein 1 isoform X2</fullName>
    </submittedName>
</protein>
<feature type="coiled-coil region" evidence="5">
    <location>
        <begin position="246"/>
        <end position="273"/>
    </location>
</feature>
<feature type="transmembrane region" description="Helical" evidence="6">
    <location>
        <begin position="114"/>
        <end position="132"/>
    </location>
</feature>
<feature type="domain" description="Abscisic acid G-protein coupled receptor-like" evidence="7">
    <location>
        <begin position="350"/>
        <end position="432"/>
    </location>
</feature>
<keyword evidence="5" id="KW-0175">Coiled coil</keyword>
<gene>
    <name evidence="10" type="primary">LOC111293691</name>
</gene>
<dbReference type="InterPro" id="IPR022535">
    <property type="entry name" value="Golgi_pH-regulator_cons_dom"/>
</dbReference>
<feature type="transmembrane region" description="Helical" evidence="6">
    <location>
        <begin position="413"/>
        <end position="433"/>
    </location>
</feature>
<dbReference type="Pfam" id="PF12430">
    <property type="entry name" value="ABA_GPCR"/>
    <property type="match status" value="1"/>
</dbReference>
<evidence type="ECO:0000259" key="7">
    <source>
        <dbReference type="Pfam" id="PF12430"/>
    </source>
</evidence>
<dbReference type="Proteomes" id="UP000515121">
    <property type="component" value="Unplaced"/>
</dbReference>
<reference evidence="10" key="1">
    <citation type="submission" date="2025-08" db="UniProtKB">
        <authorList>
            <consortium name="RefSeq"/>
        </authorList>
    </citation>
    <scope>IDENTIFICATION</scope>
    <source>
        <tissue evidence="10">Fruit stalk</tissue>
    </source>
</reference>
<evidence type="ECO:0000313" key="9">
    <source>
        <dbReference type="Proteomes" id="UP000515121"/>
    </source>
</evidence>
<keyword evidence="3 6" id="KW-1133">Transmembrane helix</keyword>